<dbReference type="GO" id="GO:0003723">
    <property type="term" value="F:RNA binding"/>
    <property type="evidence" value="ECO:0007669"/>
    <property type="project" value="InterPro"/>
</dbReference>
<protein>
    <submittedName>
        <fullName evidence="4">Pentatricopeptide repeat-containing protein At3g29230-like</fullName>
    </submittedName>
</protein>
<dbReference type="KEGG" id="nnu:104596118"/>
<dbReference type="Pfam" id="PF20431">
    <property type="entry name" value="E_motif"/>
    <property type="match status" value="1"/>
</dbReference>
<dbReference type="NCBIfam" id="TIGR00756">
    <property type="entry name" value="PPR"/>
    <property type="match status" value="4"/>
</dbReference>
<name>A0A1U8A1F9_NELNU</name>
<dbReference type="InterPro" id="IPR046960">
    <property type="entry name" value="PPR_At4g14850-like_plant"/>
</dbReference>
<dbReference type="RefSeq" id="XP_010255448.1">
    <property type="nucleotide sequence ID" value="XM_010257146.2"/>
</dbReference>
<gene>
    <name evidence="4" type="primary">LOC104596118</name>
</gene>
<dbReference type="PANTHER" id="PTHR47926">
    <property type="entry name" value="PENTATRICOPEPTIDE REPEAT-CONTAINING PROTEIN"/>
    <property type="match status" value="1"/>
</dbReference>
<dbReference type="InterPro" id="IPR011990">
    <property type="entry name" value="TPR-like_helical_dom_sf"/>
</dbReference>
<proteinExistence type="inferred from homology"/>
<dbReference type="InterPro" id="IPR002885">
    <property type="entry name" value="PPR_rpt"/>
</dbReference>
<dbReference type="AlphaFoldDB" id="A0A1U8A1F9"/>
<comment type="similarity">
    <text evidence="1">Belongs to the PPR family. PCMP-H subfamily.</text>
</comment>
<accession>A0A1U8A1F9</accession>
<dbReference type="GO" id="GO:0009451">
    <property type="term" value="P:RNA modification"/>
    <property type="evidence" value="ECO:0007669"/>
    <property type="project" value="InterPro"/>
</dbReference>
<dbReference type="GeneID" id="104596118"/>
<dbReference type="InterPro" id="IPR046848">
    <property type="entry name" value="E_motif"/>
</dbReference>
<dbReference type="OMA" id="TYPYVLN"/>
<reference evidence="4" key="1">
    <citation type="submission" date="2025-08" db="UniProtKB">
        <authorList>
            <consortium name="RefSeq"/>
        </authorList>
    </citation>
    <scope>IDENTIFICATION</scope>
</reference>
<dbReference type="eggNOG" id="KOG4197">
    <property type="taxonomic scope" value="Eukaryota"/>
</dbReference>
<keyword evidence="3" id="KW-1185">Reference proteome</keyword>
<dbReference type="SUPFAM" id="SSF48452">
    <property type="entry name" value="TPR-like"/>
    <property type="match status" value="1"/>
</dbReference>
<dbReference type="Proteomes" id="UP000189703">
    <property type="component" value="Unplaced"/>
</dbReference>
<evidence type="ECO:0000256" key="2">
    <source>
        <dbReference type="ARBA" id="ARBA00022737"/>
    </source>
</evidence>
<keyword evidence="2" id="KW-0677">Repeat</keyword>
<organism evidence="3 4">
    <name type="scientific">Nelumbo nucifera</name>
    <name type="common">Sacred lotus</name>
    <dbReference type="NCBI Taxonomy" id="4432"/>
    <lineage>
        <taxon>Eukaryota</taxon>
        <taxon>Viridiplantae</taxon>
        <taxon>Streptophyta</taxon>
        <taxon>Embryophyta</taxon>
        <taxon>Tracheophyta</taxon>
        <taxon>Spermatophyta</taxon>
        <taxon>Magnoliopsida</taxon>
        <taxon>Proteales</taxon>
        <taxon>Nelumbonaceae</taxon>
        <taxon>Nelumbo</taxon>
    </lineage>
</organism>
<evidence type="ECO:0000256" key="1">
    <source>
        <dbReference type="ARBA" id="ARBA00006643"/>
    </source>
</evidence>
<dbReference type="PANTHER" id="PTHR47926:SF403">
    <property type="entry name" value="PENTACOTRIPEPTIDE-REPEAT REGION OF PRORP DOMAIN-CONTAINING PROTEIN"/>
    <property type="match status" value="1"/>
</dbReference>
<dbReference type="PROSITE" id="PS51375">
    <property type="entry name" value="PPR"/>
    <property type="match status" value="5"/>
</dbReference>
<dbReference type="OrthoDB" id="185373at2759"/>
<evidence type="ECO:0000313" key="3">
    <source>
        <dbReference type="Proteomes" id="UP000189703"/>
    </source>
</evidence>
<dbReference type="Gene3D" id="1.25.40.10">
    <property type="entry name" value="Tetratricopeptide repeat domain"/>
    <property type="match status" value="4"/>
</dbReference>
<sequence length="564" mass="64031">MHSSLEQRISNLLQKCTFTQLKQIHALITTTSLNRDIRISTKTLRRSTEFGGMDYSELLFSQMDEIFPADLLLWNAMIRGYAFNGPYDKCISMHHQMIQRGLKPNNYTYPYLLNSCAQIGIGCHLQGMKMHCQIIKVGFERAPAVSNSLLNFYMYMESSCDYFVLGVRKNEKPSDAQKVFDDMLLKPVQIWNRMIWGCINIGDVESARKLFDNMPERDIVSWNSMISGYAKIGNVEKANELFMQMSEKNVVTWTSMVGAFSNSGDLQTAKRLFLEMPYRNVISWNSMISSYTRHGKFQEALELFVEMHLQGVNPDGFTFVSALSACSNLGALEFGKWIHFYLIRDWCQLGVIVGTALIEMYAKCGDVDRAFKIFIKLGEKDVFCWNVMMKSLAIHGRTRDAIKIFFMMQGRGLKPNEFTFTSALFACNHGGLIEEGRQIFSSMKDLGISPKLEHYGCLVDLLGRNGQVEEAKLLVEGMPFEPDIAVWGALLGGCRVKGDLRLAEEVMERIDELKTNESGVYVLLSNIYASAGQWPKAVNAREKMEDKKIWKRTGCSSVLGVVNI</sequence>
<dbReference type="Pfam" id="PF01535">
    <property type="entry name" value="PPR"/>
    <property type="match status" value="3"/>
</dbReference>
<dbReference type="FunFam" id="1.25.40.10:FF:000333">
    <property type="entry name" value="Pentatricopeptide repeat-containing protein"/>
    <property type="match status" value="1"/>
</dbReference>
<evidence type="ECO:0000313" key="4">
    <source>
        <dbReference type="RefSeq" id="XP_010255448.1"/>
    </source>
</evidence>
<dbReference type="FunFam" id="1.25.40.10:FF:000090">
    <property type="entry name" value="Pentatricopeptide repeat-containing protein, chloroplastic"/>
    <property type="match status" value="1"/>
</dbReference>
<dbReference type="Pfam" id="PF13041">
    <property type="entry name" value="PPR_2"/>
    <property type="match status" value="3"/>
</dbReference>